<dbReference type="InterPro" id="IPR036770">
    <property type="entry name" value="Ankyrin_rpt-contain_sf"/>
</dbReference>
<gene>
    <name evidence="2" type="ORF">CFP56_018015</name>
</gene>
<organism evidence="2 3">
    <name type="scientific">Quercus suber</name>
    <name type="common">Cork oak</name>
    <dbReference type="NCBI Taxonomy" id="58331"/>
    <lineage>
        <taxon>Eukaryota</taxon>
        <taxon>Viridiplantae</taxon>
        <taxon>Streptophyta</taxon>
        <taxon>Embryophyta</taxon>
        <taxon>Tracheophyta</taxon>
        <taxon>Spermatophyta</taxon>
        <taxon>Magnoliopsida</taxon>
        <taxon>eudicotyledons</taxon>
        <taxon>Gunneridae</taxon>
        <taxon>Pentapetalae</taxon>
        <taxon>rosids</taxon>
        <taxon>fabids</taxon>
        <taxon>Fagales</taxon>
        <taxon>Fagaceae</taxon>
        <taxon>Quercus</taxon>
    </lineage>
</organism>
<dbReference type="SMART" id="SM00248">
    <property type="entry name" value="ANK"/>
    <property type="match status" value="3"/>
</dbReference>
<dbReference type="Proteomes" id="UP000237347">
    <property type="component" value="Unassembled WGS sequence"/>
</dbReference>
<name>A0AAW0KIT5_QUESU</name>
<sequence>MPNIPRRISDQQETTLHIAAAASQEDFVENLLNGLNNEDLIAVNNRRNNVLVYAAASGNVKIAKVILMKNEILANPNSGITPLYMAALSGHSEMAKFLYSKTMVREWAETTQEELFLTCVKNDIYGKHK</sequence>
<dbReference type="PROSITE" id="PS50297">
    <property type="entry name" value="ANK_REP_REGION"/>
    <property type="match status" value="1"/>
</dbReference>
<accession>A0AAW0KIT5</accession>
<dbReference type="PANTHER" id="PTHR24121">
    <property type="entry name" value="NO MECHANORECEPTOR POTENTIAL C, ISOFORM D-RELATED"/>
    <property type="match status" value="1"/>
</dbReference>
<dbReference type="AlphaFoldDB" id="A0AAW0KIT5"/>
<dbReference type="PANTHER" id="PTHR24121:SF21">
    <property type="entry name" value="ANKYRIN REPEAT FAMILY PROTEIN"/>
    <property type="match status" value="1"/>
</dbReference>
<dbReference type="InterPro" id="IPR002110">
    <property type="entry name" value="Ankyrin_rpt"/>
</dbReference>
<evidence type="ECO:0000256" key="1">
    <source>
        <dbReference type="PROSITE-ProRule" id="PRU00023"/>
    </source>
</evidence>
<keyword evidence="1" id="KW-0040">ANK repeat</keyword>
<evidence type="ECO:0000313" key="3">
    <source>
        <dbReference type="Proteomes" id="UP000237347"/>
    </source>
</evidence>
<reference evidence="2 3" key="1">
    <citation type="journal article" date="2018" name="Sci. Data">
        <title>The draft genome sequence of cork oak.</title>
        <authorList>
            <person name="Ramos A.M."/>
            <person name="Usie A."/>
            <person name="Barbosa P."/>
            <person name="Barros P.M."/>
            <person name="Capote T."/>
            <person name="Chaves I."/>
            <person name="Simoes F."/>
            <person name="Abreu I."/>
            <person name="Carrasquinho I."/>
            <person name="Faro C."/>
            <person name="Guimaraes J.B."/>
            <person name="Mendonca D."/>
            <person name="Nobrega F."/>
            <person name="Rodrigues L."/>
            <person name="Saibo N.J.M."/>
            <person name="Varela M.C."/>
            <person name="Egas C."/>
            <person name="Matos J."/>
            <person name="Miguel C.M."/>
            <person name="Oliveira M.M."/>
            <person name="Ricardo C.P."/>
            <person name="Goncalves S."/>
        </authorList>
    </citation>
    <scope>NUCLEOTIDE SEQUENCE [LARGE SCALE GENOMIC DNA]</scope>
    <source>
        <strain evidence="3">cv. HL8</strain>
    </source>
</reference>
<dbReference type="Pfam" id="PF12796">
    <property type="entry name" value="Ank_2"/>
    <property type="match status" value="1"/>
</dbReference>
<dbReference type="EMBL" id="PKMF04000283">
    <property type="protein sequence ID" value="KAK7839448.1"/>
    <property type="molecule type" value="Genomic_DNA"/>
</dbReference>
<dbReference type="SUPFAM" id="SSF48403">
    <property type="entry name" value="Ankyrin repeat"/>
    <property type="match status" value="1"/>
</dbReference>
<keyword evidence="3" id="KW-1185">Reference proteome</keyword>
<dbReference type="PROSITE" id="PS50088">
    <property type="entry name" value="ANK_REPEAT"/>
    <property type="match status" value="1"/>
</dbReference>
<feature type="repeat" description="ANK" evidence="1">
    <location>
        <begin position="78"/>
        <end position="101"/>
    </location>
</feature>
<protein>
    <recommendedName>
        <fullName evidence="4">Ankyrin repeat-containing protein</fullName>
    </recommendedName>
</protein>
<evidence type="ECO:0008006" key="4">
    <source>
        <dbReference type="Google" id="ProtNLM"/>
    </source>
</evidence>
<proteinExistence type="predicted"/>
<dbReference type="Gene3D" id="1.25.40.20">
    <property type="entry name" value="Ankyrin repeat-containing domain"/>
    <property type="match status" value="1"/>
</dbReference>
<evidence type="ECO:0000313" key="2">
    <source>
        <dbReference type="EMBL" id="KAK7839448.1"/>
    </source>
</evidence>
<comment type="caution">
    <text evidence="2">The sequence shown here is derived from an EMBL/GenBank/DDBJ whole genome shotgun (WGS) entry which is preliminary data.</text>
</comment>